<dbReference type="InterPro" id="IPR013105">
    <property type="entry name" value="TPR_2"/>
</dbReference>
<dbReference type="InterPro" id="IPR019734">
    <property type="entry name" value="TPR_rpt"/>
</dbReference>
<accession>A0A3B1BNB8</accession>
<dbReference type="InterPro" id="IPR011990">
    <property type="entry name" value="TPR-like_helical_dom_sf"/>
</dbReference>
<reference evidence="4" key="1">
    <citation type="submission" date="2018-06" db="EMBL/GenBank/DDBJ databases">
        <authorList>
            <person name="Zhirakovskaya E."/>
        </authorList>
    </citation>
    <scope>NUCLEOTIDE SEQUENCE</scope>
</reference>
<feature type="compositionally biased region" description="Basic and acidic residues" evidence="3">
    <location>
        <begin position="152"/>
        <end position="218"/>
    </location>
</feature>
<sequence length="266" mass="30294">MGRLTLSVIALIILCGFGDTAYFANERGNKLYKEGRYEEALKEYDQAGVGPTPPKEVEYNRGNALFRLGRYNEAAKAYAKAFQTAKPGLKKNSGYNMGTAYYKAGEKAYEAKKLEDASKLFKESVKRLKASLKDDPSDNDARHNLELALKKLEDTEQQKKESQKDKQDKQKKDQKEEKPKPDKEGEEKQKENGQTGDDKKEDEASQQSDKGEDEKNKEQPAPGEQSQITPEQAKQIFNAIEQDERALRNKMRGESAQERRKTDKDW</sequence>
<evidence type="ECO:0000256" key="2">
    <source>
        <dbReference type="ARBA" id="ARBA00022803"/>
    </source>
</evidence>
<dbReference type="EMBL" id="UOGA01000097">
    <property type="protein sequence ID" value="VAX17502.1"/>
    <property type="molecule type" value="Genomic_DNA"/>
</dbReference>
<organism evidence="4">
    <name type="scientific">hydrothermal vent metagenome</name>
    <dbReference type="NCBI Taxonomy" id="652676"/>
    <lineage>
        <taxon>unclassified sequences</taxon>
        <taxon>metagenomes</taxon>
        <taxon>ecological metagenomes</taxon>
    </lineage>
</organism>
<feature type="compositionally biased region" description="Basic and acidic residues" evidence="3">
    <location>
        <begin position="242"/>
        <end position="266"/>
    </location>
</feature>
<keyword evidence="2" id="KW-0802">TPR repeat</keyword>
<feature type="region of interest" description="Disordered" evidence="3">
    <location>
        <begin position="152"/>
        <end position="266"/>
    </location>
</feature>
<name>A0A3B1BNB8_9ZZZZ</name>
<evidence type="ECO:0000313" key="4">
    <source>
        <dbReference type="EMBL" id="VAX17502.1"/>
    </source>
</evidence>
<dbReference type="SUPFAM" id="SSF48452">
    <property type="entry name" value="TPR-like"/>
    <property type="match status" value="1"/>
</dbReference>
<gene>
    <name evidence="4" type="ORF">MNBD_NITROSPINAE04-958</name>
</gene>
<keyword evidence="1" id="KW-0677">Repeat</keyword>
<dbReference type="AlphaFoldDB" id="A0A3B1BNB8"/>
<protein>
    <submittedName>
        <fullName evidence="4">Uncharacterized protein</fullName>
    </submittedName>
</protein>
<dbReference type="Pfam" id="PF07719">
    <property type="entry name" value="TPR_2"/>
    <property type="match status" value="1"/>
</dbReference>
<dbReference type="Gene3D" id="1.25.40.10">
    <property type="entry name" value="Tetratricopeptide repeat domain"/>
    <property type="match status" value="1"/>
</dbReference>
<dbReference type="PROSITE" id="PS50005">
    <property type="entry name" value="TPR"/>
    <property type="match status" value="1"/>
</dbReference>
<evidence type="ECO:0000256" key="1">
    <source>
        <dbReference type="ARBA" id="ARBA00022737"/>
    </source>
</evidence>
<proteinExistence type="predicted"/>
<evidence type="ECO:0000256" key="3">
    <source>
        <dbReference type="SAM" id="MobiDB-lite"/>
    </source>
</evidence>